<dbReference type="Proteomes" id="UP001162802">
    <property type="component" value="Unassembled WGS sequence"/>
</dbReference>
<gene>
    <name evidence="1" type="ORF">MTR65_19720</name>
</gene>
<dbReference type="GO" id="GO:0016301">
    <property type="term" value="F:kinase activity"/>
    <property type="evidence" value="ECO:0007669"/>
    <property type="project" value="UniProtKB-KW"/>
</dbReference>
<evidence type="ECO:0000313" key="1">
    <source>
        <dbReference type="EMBL" id="MCJ1962917.1"/>
    </source>
</evidence>
<sequence length="97" mass="10872">MGHDRFRPTPTPRERRLRQCARFALTDACGQPIEVMVRDISSRGLSAAALGTPPPAESVVRARLENGQELWGLVRWREGNLFGVEFDTREGALKPRS</sequence>
<accession>A0ABT0AI95</accession>
<protein>
    <submittedName>
        <fullName evidence="1">Histidine kinase</fullName>
    </submittedName>
</protein>
<name>A0ABT0AI95_9SPHN</name>
<proteinExistence type="predicted"/>
<organism evidence="1 2">
    <name type="scientific">Novosphingobium mangrovi</name>
    <name type="common">ex Hu et al. 2023</name>
    <dbReference type="NCBI Taxonomy" id="2930094"/>
    <lineage>
        <taxon>Bacteria</taxon>
        <taxon>Pseudomonadati</taxon>
        <taxon>Pseudomonadota</taxon>
        <taxon>Alphaproteobacteria</taxon>
        <taxon>Sphingomonadales</taxon>
        <taxon>Sphingomonadaceae</taxon>
        <taxon>Novosphingobium</taxon>
    </lineage>
</organism>
<dbReference type="EMBL" id="JALHAT010000073">
    <property type="protein sequence ID" value="MCJ1962917.1"/>
    <property type="molecule type" value="Genomic_DNA"/>
</dbReference>
<comment type="caution">
    <text evidence="1">The sequence shown here is derived from an EMBL/GenBank/DDBJ whole genome shotgun (WGS) entry which is preliminary data.</text>
</comment>
<reference evidence="1" key="1">
    <citation type="submission" date="2022-03" db="EMBL/GenBank/DDBJ databases">
        <title>Identification of a novel bacterium isolated from mangrove sediments.</title>
        <authorList>
            <person name="Pan X."/>
        </authorList>
    </citation>
    <scope>NUCLEOTIDE SEQUENCE</scope>
    <source>
        <strain evidence="1">B2637</strain>
    </source>
</reference>
<evidence type="ECO:0000313" key="2">
    <source>
        <dbReference type="Proteomes" id="UP001162802"/>
    </source>
</evidence>
<keyword evidence="1" id="KW-0808">Transferase</keyword>
<keyword evidence="1" id="KW-0418">Kinase</keyword>
<dbReference type="RefSeq" id="WP_243803245.1">
    <property type="nucleotide sequence ID" value="NZ_JALHAT010000073.1"/>
</dbReference>
<keyword evidence="2" id="KW-1185">Reference proteome</keyword>